<protein>
    <submittedName>
        <fullName evidence="2">MarR family transcriptional regulator</fullName>
    </submittedName>
</protein>
<name>A0A0K9XLQ8_9ACTN</name>
<evidence type="ECO:0000259" key="1">
    <source>
        <dbReference type="PROSITE" id="PS50995"/>
    </source>
</evidence>
<evidence type="ECO:0000313" key="3">
    <source>
        <dbReference type="Proteomes" id="UP000037288"/>
    </source>
</evidence>
<proteinExistence type="predicted"/>
<organism evidence="2 3">
    <name type="scientific">Streptomyces caatingaensis</name>
    <dbReference type="NCBI Taxonomy" id="1678637"/>
    <lineage>
        <taxon>Bacteria</taxon>
        <taxon>Bacillati</taxon>
        <taxon>Actinomycetota</taxon>
        <taxon>Actinomycetes</taxon>
        <taxon>Kitasatosporales</taxon>
        <taxon>Streptomycetaceae</taxon>
        <taxon>Streptomyces</taxon>
    </lineage>
</organism>
<reference evidence="3" key="1">
    <citation type="submission" date="2015-07" db="EMBL/GenBank/DDBJ databases">
        <title>Draft genome sequence of Streptomyces sp. CMAA 1322, a bacterium isolated from Caatinga biome, from dry forest semiarid of Brazil.</title>
        <authorList>
            <person name="Santos S.N."/>
            <person name="Gacesa R."/>
            <person name="Taketani R.G."/>
            <person name="Long P.F."/>
            <person name="Melo I.S."/>
        </authorList>
    </citation>
    <scope>NUCLEOTIDE SEQUENCE [LARGE SCALE GENOMIC DNA]</scope>
    <source>
        <strain evidence="3">CMAA 1322</strain>
    </source>
</reference>
<keyword evidence="3" id="KW-1185">Reference proteome</keyword>
<dbReference type="PANTHER" id="PTHR33164:SF43">
    <property type="entry name" value="HTH-TYPE TRANSCRIPTIONAL REPRESSOR YETL"/>
    <property type="match status" value="1"/>
</dbReference>
<dbReference type="Gene3D" id="1.10.10.10">
    <property type="entry name" value="Winged helix-like DNA-binding domain superfamily/Winged helix DNA-binding domain"/>
    <property type="match status" value="1"/>
</dbReference>
<dbReference type="STRING" id="1678637.AC230_02975"/>
<dbReference type="Proteomes" id="UP000037288">
    <property type="component" value="Unassembled WGS sequence"/>
</dbReference>
<dbReference type="RefSeq" id="WP_049714332.1">
    <property type="nucleotide sequence ID" value="NZ_LFXA01000002.1"/>
</dbReference>
<dbReference type="InterPro" id="IPR039422">
    <property type="entry name" value="MarR/SlyA-like"/>
</dbReference>
<accession>A0A0K9XLQ8</accession>
<dbReference type="PATRIC" id="fig|1678637.3.peg.648"/>
<sequence>MAHSDAHAVGEPALAHIQTLPSWLLNRASARGRRLVSDALAQDGLRMPHHAVLSAVADLGPVAQAELGRTTGFDPKDMVGILNDLQAQQLVTRAPDPNDRRKNAITLTEEGRRRLRRLTELGDEANEALMAALSPAERQLFLALLARIVDED</sequence>
<dbReference type="PANTHER" id="PTHR33164">
    <property type="entry name" value="TRANSCRIPTIONAL REGULATOR, MARR FAMILY"/>
    <property type="match status" value="1"/>
</dbReference>
<dbReference type="Pfam" id="PF12802">
    <property type="entry name" value="MarR_2"/>
    <property type="match status" value="1"/>
</dbReference>
<comment type="caution">
    <text evidence="2">The sequence shown here is derived from an EMBL/GenBank/DDBJ whole genome shotgun (WGS) entry which is preliminary data.</text>
</comment>
<dbReference type="GO" id="GO:0003700">
    <property type="term" value="F:DNA-binding transcription factor activity"/>
    <property type="evidence" value="ECO:0007669"/>
    <property type="project" value="InterPro"/>
</dbReference>
<feature type="domain" description="HTH marR-type" evidence="1">
    <location>
        <begin position="18"/>
        <end position="150"/>
    </location>
</feature>
<dbReference type="InterPro" id="IPR000835">
    <property type="entry name" value="HTH_MarR-typ"/>
</dbReference>
<dbReference type="SMART" id="SM00347">
    <property type="entry name" value="HTH_MARR"/>
    <property type="match status" value="1"/>
</dbReference>
<dbReference type="EMBL" id="LFXA01000002">
    <property type="protein sequence ID" value="KNB53612.1"/>
    <property type="molecule type" value="Genomic_DNA"/>
</dbReference>
<dbReference type="SUPFAM" id="SSF46785">
    <property type="entry name" value="Winged helix' DNA-binding domain"/>
    <property type="match status" value="1"/>
</dbReference>
<dbReference type="GO" id="GO:0006950">
    <property type="term" value="P:response to stress"/>
    <property type="evidence" value="ECO:0007669"/>
    <property type="project" value="TreeGrafter"/>
</dbReference>
<gene>
    <name evidence="2" type="ORF">AC230_02975</name>
</gene>
<dbReference type="InterPro" id="IPR036390">
    <property type="entry name" value="WH_DNA-bd_sf"/>
</dbReference>
<dbReference type="PROSITE" id="PS50995">
    <property type="entry name" value="HTH_MARR_2"/>
    <property type="match status" value="1"/>
</dbReference>
<evidence type="ECO:0000313" key="2">
    <source>
        <dbReference type="EMBL" id="KNB53612.1"/>
    </source>
</evidence>
<dbReference type="PRINTS" id="PR00598">
    <property type="entry name" value="HTHMARR"/>
</dbReference>
<dbReference type="OrthoDB" id="4826718at2"/>
<dbReference type="AlphaFoldDB" id="A0A0K9XLQ8"/>
<dbReference type="InterPro" id="IPR036388">
    <property type="entry name" value="WH-like_DNA-bd_sf"/>
</dbReference>